<dbReference type="PRINTS" id="PR00465">
    <property type="entry name" value="EP450IV"/>
</dbReference>
<keyword evidence="3 6" id="KW-0479">Metal-binding</keyword>
<dbReference type="OrthoDB" id="1470350at2759"/>
<name>A0A384JPX0_BOTFB</name>
<reference evidence="9 10" key="2">
    <citation type="journal article" date="2012" name="Eukaryot. Cell">
        <title>Genome update of Botrytis cinerea strains B05.10 and T4.</title>
        <authorList>
            <person name="Staats M."/>
            <person name="van Kan J.A."/>
        </authorList>
    </citation>
    <scope>NUCLEOTIDE SEQUENCE [LARGE SCALE GENOMIC DNA]</scope>
    <source>
        <strain evidence="9 10">B05.10</strain>
    </source>
</reference>
<evidence type="ECO:0000256" key="8">
    <source>
        <dbReference type="SAM" id="Phobius"/>
    </source>
</evidence>
<sequence>MQSRRGRIAPNIEIPNVSKSFYSLSQQPIDDNVIMSDIDNSPPRSFIIVTVLSLLTYLLLNFMCSVSDPLEPPIVTTRIPYIGHLLGLGRRKFNYYVDLSQKTRLPILTIRVPGAKMYIVNTPELIQAVQKLHKKLAFPPISAAFANQLCGVSKKARDVLAVNVNGDEGDWGLNMEATHVMKKAMAPGPGLDGMNRVMVRNVAESLDGLIGEEKESVKIELHAWLRSLITMATTESVYGPRNPYRAVEVQDSFWELESQMMRLLIGILPSVFARKGIAARGRVTKAFESYYSASDFKDASLLAQARLEVNIKHGVPIKDVARYETVIGVAIIVNTAPALFWLIFFIFSNPELLEEIRSEIEAIVETSITEDGTVVRSLDVTNVKTKCHLLLSTFQETLRHRSAGTSVRKVMEDTLLDDTWLLKKNSIIQMPGRVIHMDSKIWGSDVADFNPRRFLKDGNVKRPNPAAFRTFGGGTTLCPGRHFATNEILAVVSMFVMRFDMKPVDGNWKLPKSDNTNVTTVIMEPDTDIGVVVSQRKEVGDGKWTFKLSDSKTIASVAIEDRVDS</sequence>
<dbReference type="VEuPathDB" id="FungiDB:Bcin08g02410"/>
<comment type="similarity">
    <text evidence="2 7">Belongs to the cytochrome P450 family.</text>
</comment>
<dbReference type="RefSeq" id="XP_001551955.2">
    <property type="nucleotide sequence ID" value="XM_001551905.2"/>
</dbReference>
<dbReference type="InterPro" id="IPR036396">
    <property type="entry name" value="Cyt_P450_sf"/>
</dbReference>
<keyword evidence="7" id="KW-0503">Monooxygenase</keyword>
<proteinExistence type="inferred from homology"/>
<dbReference type="PANTHER" id="PTHR47582">
    <property type="entry name" value="P450, PUTATIVE (EUROFUNG)-RELATED"/>
    <property type="match status" value="1"/>
</dbReference>
<dbReference type="CDD" id="cd11040">
    <property type="entry name" value="CYP7_CYP8-like"/>
    <property type="match status" value="1"/>
</dbReference>
<dbReference type="InterPro" id="IPR017972">
    <property type="entry name" value="Cyt_P450_CS"/>
</dbReference>
<accession>A0A384JPX0</accession>
<dbReference type="InterPro" id="IPR002403">
    <property type="entry name" value="Cyt_P450_E_grp-IV"/>
</dbReference>
<dbReference type="KEGG" id="bfu:BCIN_08g02410"/>
<dbReference type="PANTHER" id="PTHR47582:SF1">
    <property type="entry name" value="P450, PUTATIVE (EUROFUNG)-RELATED"/>
    <property type="match status" value="1"/>
</dbReference>
<dbReference type="GeneID" id="5432482"/>
<evidence type="ECO:0000256" key="2">
    <source>
        <dbReference type="ARBA" id="ARBA00010617"/>
    </source>
</evidence>
<keyword evidence="5" id="KW-0843">Virulence</keyword>
<dbReference type="GO" id="GO:0020037">
    <property type="term" value="F:heme binding"/>
    <property type="evidence" value="ECO:0007669"/>
    <property type="project" value="InterPro"/>
</dbReference>
<evidence type="ECO:0000256" key="5">
    <source>
        <dbReference type="ARBA" id="ARBA00023026"/>
    </source>
</evidence>
<evidence type="ECO:0000256" key="3">
    <source>
        <dbReference type="ARBA" id="ARBA00022723"/>
    </source>
</evidence>
<reference evidence="9 10" key="3">
    <citation type="journal article" date="2017" name="Mol. Plant Pathol.">
        <title>A gapless genome sequence of the fungus Botrytis cinerea.</title>
        <authorList>
            <person name="Van Kan J.A."/>
            <person name="Stassen J.H."/>
            <person name="Mosbach A."/>
            <person name="Van Der Lee T.A."/>
            <person name="Faino L."/>
            <person name="Farmer A.D."/>
            <person name="Papasotiriou D.G."/>
            <person name="Zhou S."/>
            <person name="Seidl M.F."/>
            <person name="Cottam E."/>
            <person name="Edel D."/>
            <person name="Hahn M."/>
            <person name="Schwartz D.C."/>
            <person name="Dietrich R.A."/>
            <person name="Widdison S."/>
            <person name="Scalliet G."/>
        </authorList>
    </citation>
    <scope>NUCLEOTIDE SEQUENCE [LARGE SCALE GENOMIC DNA]</scope>
    <source>
        <strain evidence="9 10">B05.10</strain>
    </source>
</reference>
<dbReference type="Pfam" id="PF00067">
    <property type="entry name" value="p450"/>
    <property type="match status" value="1"/>
</dbReference>
<dbReference type="SUPFAM" id="SSF48264">
    <property type="entry name" value="Cytochrome P450"/>
    <property type="match status" value="1"/>
</dbReference>
<evidence type="ECO:0000256" key="7">
    <source>
        <dbReference type="RuleBase" id="RU000461"/>
    </source>
</evidence>
<evidence type="ECO:0000256" key="6">
    <source>
        <dbReference type="PIRSR" id="PIRSR602403-1"/>
    </source>
</evidence>
<evidence type="ECO:0000313" key="9">
    <source>
        <dbReference type="EMBL" id="ATZ52560.1"/>
    </source>
</evidence>
<keyword evidence="8" id="KW-0472">Membrane</keyword>
<dbReference type="GO" id="GO:0016705">
    <property type="term" value="F:oxidoreductase activity, acting on paired donors, with incorporation or reduction of molecular oxygen"/>
    <property type="evidence" value="ECO:0007669"/>
    <property type="project" value="InterPro"/>
</dbReference>
<keyword evidence="10" id="KW-1185">Reference proteome</keyword>
<dbReference type="Gene3D" id="1.10.630.10">
    <property type="entry name" value="Cytochrome P450"/>
    <property type="match status" value="1"/>
</dbReference>
<dbReference type="Proteomes" id="UP000001798">
    <property type="component" value="Chromosome 8"/>
</dbReference>
<dbReference type="InterPro" id="IPR053007">
    <property type="entry name" value="CYP450_monoxygenase_sec-met"/>
</dbReference>
<dbReference type="GO" id="GO:0004497">
    <property type="term" value="F:monooxygenase activity"/>
    <property type="evidence" value="ECO:0007669"/>
    <property type="project" value="UniProtKB-KW"/>
</dbReference>
<reference evidence="9 10" key="1">
    <citation type="journal article" date="2011" name="PLoS Genet.">
        <title>Genomic analysis of the necrotrophic fungal pathogens Sclerotinia sclerotiorum and Botrytis cinerea.</title>
        <authorList>
            <person name="Amselem J."/>
            <person name="Cuomo C.A."/>
            <person name="van Kan J.A."/>
            <person name="Viaud M."/>
            <person name="Benito E.P."/>
            <person name="Couloux A."/>
            <person name="Coutinho P.M."/>
            <person name="de Vries R.P."/>
            <person name="Dyer P.S."/>
            <person name="Fillinger S."/>
            <person name="Fournier E."/>
            <person name="Gout L."/>
            <person name="Hahn M."/>
            <person name="Kohn L."/>
            <person name="Lapalu N."/>
            <person name="Plummer K.M."/>
            <person name="Pradier J.M."/>
            <person name="Quevillon E."/>
            <person name="Sharon A."/>
            <person name="Simon A."/>
            <person name="ten Have A."/>
            <person name="Tudzynski B."/>
            <person name="Tudzynski P."/>
            <person name="Wincker P."/>
            <person name="Andrew M."/>
            <person name="Anthouard V."/>
            <person name="Beever R.E."/>
            <person name="Beffa R."/>
            <person name="Benoit I."/>
            <person name="Bouzid O."/>
            <person name="Brault B."/>
            <person name="Chen Z."/>
            <person name="Choquer M."/>
            <person name="Collemare J."/>
            <person name="Cotton P."/>
            <person name="Danchin E.G."/>
            <person name="Da Silva C."/>
            <person name="Gautier A."/>
            <person name="Giraud C."/>
            <person name="Giraud T."/>
            <person name="Gonzalez C."/>
            <person name="Grossetete S."/>
            <person name="Guldener U."/>
            <person name="Henrissat B."/>
            <person name="Howlett B.J."/>
            <person name="Kodira C."/>
            <person name="Kretschmer M."/>
            <person name="Lappartient A."/>
            <person name="Leroch M."/>
            <person name="Levis C."/>
            <person name="Mauceli E."/>
            <person name="Neuveglise C."/>
            <person name="Oeser B."/>
            <person name="Pearson M."/>
            <person name="Poulain J."/>
            <person name="Poussereau N."/>
            <person name="Quesneville H."/>
            <person name="Rascle C."/>
            <person name="Schumacher J."/>
            <person name="Segurens B."/>
            <person name="Sexton A."/>
            <person name="Silva E."/>
            <person name="Sirven C."/>
            <person name="Soanes D.M."/>
            <person name="Talbot N.J."/>
            <person name="Templeton M."/>
            <person name="Yandava C."/>
            <person name="Yarden O."/>
            <person name="Zeng Q."/>
            <person name="Rollins J.A."/>
            <person name="Lebrun M.H."/>
            <person name="Dickman M."/>
        </authorList>
    </citation>
    <scope>NUCLEOTIDE SEQUENCE [LARGE SCALE GENOMIC DNA]</scope>
    <source>
        <strain evidence="9 10">B05.10</strain>
    </source>
</reference>
<organism evidence="9 10">
    <name type="scientific">Botryotinia fuckeliana (strain B05.10)</name>
    <name type="common">Noble rot fungus</name>
    <name type="synonym">Botrytis cinerea</name>
    <dbReference type="NCBI Taxonomy" id="332648"/>
    <lineage>
        <taxon>Eukaryota</taxon>
        <taxon>Fungi</taxon>
        <taxon>Dikarya</taxon>
        <taxon>Ascomycota</taxon>
        <taxon>Pezizomycotina</taxon>
        <taxon>Leotiomycetes</taxon>
        <taxon>Helotiales</taxon>
        <taxon>Sclerotiniaceae</taxon>
        <taxon>Botrytis</taxon>
    </lineage>
</organism>
<dbReference type="EMBL" id="CP009812">
    <property type="protein sequence ID" value="ATZ52560.1"/>
    <property type="molecule type" value="Genomic_DNA"/>
</dbReference>
<keyword evidence="6 7" id="KW-0349">Heme</keyword>
<feature type="binding site" description="axial binding residue" evidence="6">
    <location>
        <position position="478"/>
    </location>
    <ligand>
        <name>heme</name>
        <dbReference type="ChEBI" id="CHEBI:30413"/>
    </ligand>
    <ligandPart>
        <name>Fe</name>
        <dbReference type="ChEBI" id="CHEBI:18248"/>
    </ligandPart>
</feature>
<gene>
    <name evidence="9" type="ORF">BCIN_08g02410</name>
</gene>
<keyword evidence="8" id="KW-1133">Transmembrane helix</keyword>
<keyword evidence="4 6" id="KW-0408">Iron</keyword>
<keyword evidence="8" id="KW-0812">Transmembrane</keyword>
<dbReference type="InterPro" id="IPR001128">
    <property type="entry name" value="Cyt_P450"/>
</dbReference>
<feature type="transmembrane region" description="Helical" evidence="8">
    <location>
        <begin position="326"/>
        <end position="347"/>
    </location>
</feature>
<protein>
    <recommendedName>
        <fullName evidence="11">Cytochrome p450 protein</fullName>
    </recommendedName>
</protein>
<comment type="cofactor">
    <cofactor evidence="1 6">
        <name>heme</name>
        <dbReference type="ChEBI" id="CHEBI:30413"/>
    </cofactor>
</comment>
<evidence type="ECO:0000256" key="4">
    <source>
        <dbReference type="ARBA" id="ARBA00023004"/>
    </source>
</evidence>
<evidence type="ECO:0000313" key="10">
    <source>
        <dbReference type="Proteomes" id="UP000001798"/>
    </source>
</evidence>
<evidence type="ECO:0000256" key="1">
    <source>
        <dbReference type="ARBA" id="ARBA00001971"/>
    </source>
</evidence>
<evidence type="ECO:0008006" key="11">
    <source>
        <dbReference type="Google" id="ProtNLM"/>
    </source>
</evidence>
<keyword evidence="7" id="KW-0560">Oxidoreductase</keyword>
<dbReference type="AlphaFoldDB" id="A0A384JPX0"/>
<dbReference type="GO" id="GO:0005506">
    <property type="term" value="F:iron ion binding"/>
    <property type="evidence" value="ECO:0007669"/>
    <property type="project" value="InterPro"/>
</dbReference>
<dbReference type="PROSITE" id="PS00086">
    <property type="entry name" value="CYTOCHROME_P450"/>
    <property type="match status" value="1"/>
</dbReference>